<evidence type="ECO:0000256" key="5">
    <source>
        <dbReference type="ARBA" id="ARBA00023125"/>
    </source>
</evidence>
<dbReference type="PANTHER" id="PTHR33202:SF7">
    <property type="entry name" value="FERRIC UPTAKE REGULATION PROTEIN"/>
    <property type="match status" value="1"/>
</dbReference>
<dbReference type="Gene3D" id="1.10.10.10">
    <property type="entry name" value="Winged helix-like DNA-binding domain superfamily/Winged helix DNA-binding domain"/>
    <property type="match status" value="1"/>
</dbReference>
<organism evidence="7 8">
    <name type="scientific">Loigolactobacillus zhaoyuanensis</name>
    <dbReference type="NCBI Taxonomy" id="2486017"/>
    <lineage>
        <taxon>Bacteria</taxon>
        <taxon>Bacillati</taxon>
        <taxon>Bacillota</taxon>
        <taxon>Bacilli</taxon>
        <taxon>Lactobacillales</taxon>
        <taxon>Lactobacillaceae</taxon>
        <taxon>Loigolactobacillus</taxon>
    </lineage>
</organism>
<keyword evidence="3" id="KW-0862">Zinc</keyword>
<keyword evidence="5" id="KW-0238">DNA-binding</keyword>
<evidence type="ECO:0000256" key="4">
    <source>
        <dbReference type="ARBA" id="ARBA00023015"/>
    </source>
</evidence>
<keyword evidence="6" id="KW-0804">Transcription</keyword>
<name>A0ABW8UG17_9LACO</name>
<dbReference type="RefSeq" id="WP_125548907.1">
    <property type="nucleotide sequence ID" value="NZ_JBGQPK010000018.1"/>
</dbReference>
<dbReference type="PANTHER" id="PTHR33202">
    <property type="entry name" value="ZINC UPTAKE REGULATION PROTEIN"/>
    <property type="match status" value="1"/>
</dbReference>
<comment type="similarity">
    <text evidence="1">Belongs to the Fur family.</text>
</comment>
<dbReference type="Proteomes" id="UP001625389">
    <property type="component" value="Unassembled WGS sequence"/>
</dbReference>
<dbReference type="EMBL" id="JBGQPK010000018">
    <property type="protein sequence ID" value="MFL2029155.1"/>
    <property type="molecule type" value="Genomic_DNA"/>
</dbReference>
<dbReference type="InterPro" id="IPR043135">
    <property type="entry name" value="Fur_C"/>
</dbReference>
<protein>
    <submittedName>
        <fullName evidence="7">Fur family transcriptional regulator</fullName>
    </submittedName>
</protein>
<comment type="caution">
    <text evidence="7">The sequence shown here is derived from an EMBL/GenBank/DDBJ whole genome shotgun (WGS) entry which is preliminary data.</text>
</comment>
<reference evidence="7 8" key="1">
    <citation type="submission" date="2024-08" db="EMBL/GenBank/DDBJ databases">
        <authorList>
            <person name="Arias E."/>
        </authorList>
    </citation>
    <scope>NUCLEOTIDE SEQUENCE [LARGE SCALE GENOMIC DNA]</scope>
    <source>
        <strain evidence="7 8">FAM 25317</strain>
    </source>
</reference>
<evidence type="ECO:0000313" key="8">
    <source>
        <dbReference type="Proteomes" id="UP001625389"/>
    </source>
</evidence>
<sequence>MVDQAYVKKIKAQLHQAGFKLTPQREATVVSLLQNETGHLSAEEVYLLVKESTPDIGLATVYRTLEILTELNIVNKVSFNDGLIRYDLRREGAQHHFHHHLQCMQCGKIQEIHEDLLHDVERLVEQQYHFEVQDHKLTFQGLCADCQRHNREVKAAAAQEKKE</sequence>
<dbReference type="InterPro" id="IPR036390">
    <property type="entry name" value="WH_DNA-bd_sf"/>
</dbReference>
<keyword evidence="2" id="KW-0678">Repressor</keyword>
<evidence type="ECO:0000313" key="7">
    <source>
        <dbReference type="EMBL" id="MFL2029155.1"/>
    </source>
</evidence>
<dbReference type="Gene3D" id="3.30.1490.190">
    <property type="match status" value="1"/>
</dbReference>
<evidence type="ECO:0000256" key="1">
    <source>
        <dbReference type="ARBA" id="ARBA00007957"/>
    </source>
</evidence>
<proteinExistence type="inferred from homology"/>
<keyword evidence="4" id="KW-0805">Transcription regulation</keyword>
<evidence type="ECO:0000256" key="3">
    <source>
        <dbReference type="ARBA" id="ARBA00022833"/>
    </source>
</evidence>
<keyword evidence="8" id="KW-1185">Reference proteome</keyword>
<dbReference type="Pfam" id="PF01475">
    <property type="entry name" value="FUR"/>
    <property type="match status" value="1"/>
</dbReference>
<gene>
    <name evidence="7" type="ORF">ACEN34_05930</name>
</gene>
<accession>A0ABW8UG17</accession>
<dbReference type="CDD" id="cd07153">
    <property type="entry name" value="Fur_like"/>
    <property type="match status" value="1"/>
</dbReference>
<evidence type="ECO:0000256" key="2">
    <source>
        <dbReference type="ARBA" id="ARBA00022491"/>
    </source>
</evidence>
<evidence type="ECO:0000256" key="6">
    <source>
        <dbReference type="ARBA" id="ARBA00023163"/>
    </source>
</evidence>
<dbReference type="InterPro" id="IPR036388">
    <property type="entry name" value="WH-like_DNA-bd_sf"/>
</dbReference>
<dbReference type="SUPFAM" id="SSF46785">
    <property type="entry name" value="Winged helix' DNA-binding domain"/>
    <property type="match status" value="1"/>
</dbReference>
<dbReference type="InterPro" id="IPR002481">
    <property type="entry name" value="FUR"/>
</dbReference>